<keyword evidence="3" id="KW-0964">Secreted</keyword>
<accession>A0ABD3FAD0</accession>
<organism evidence="6 7">
    <name type="scientific">Phytophthora oleae</name>
    <dbReference type="NCBI Taxonomy" id="2107226"/>
    <lineage>
        <taxon>Eukaryota</taxon>
        <taxon>Sar</taxon>
        <taxon>Stramenopiles</taxon>
        <taxon>Oomycota</taxon>
        <taxon>Peronosporomycetes</taxon>
        <taxon>Peronosporales</taxon>
        <taxon>Peronosporaceae</taxon>
        <taxon>Phytophthora</taxon>
    </lineage>
</organism>
<evidence type="ECO:0000313" key="6">
    <source>
        <dbReference type="EMBL" id="KAL3663728.1"/>
    </source>
</evidence>
<dbReference type="Pfam" id="PF16810">
    <property type="entry name" value="RXLR"/>
    <property type="match status" value="1"/>
</dbReference>
<comment type="subcellular location">
    <subcellularLocation>
        <location evidence="1">Secreted</location>
    </subcellularLocation>
</comment>
<gene>
    <name evidence="6" type="ORF">V7S43_011143</name>
</gene>
<evidence type="ECO:0000256" key="1">
    <source>
        <dbReference type="ARBA" id="ARBA00004613"/>
    </source>
</evidence>
<evidence type="ECO:0000256" key="3">
    <source>
        <dbReference type="ARBA" id="ARBA00022525"/>
    </source>
</evidence>
<evidence type="ECO:0000256" key="2">
    <source>
        <dbReference type="ARBA" id="ARBA00010400"/>
    </source>
</evidence>
<dbReference type="AlphaFoldDB" id="A0ABD3FAD0"/>
<evidence type="ECO:0000256" key="4">
    <source>
        <dbReference type="ARBA" id="ARBA00022729"/>
    </source>
</evidence>
<name>A0ABD3FAD0_9STRA</name>
<evidence type="ECO:0008006" key="8">
    <source>
        <dbReference type="Google" id="ProtNLM"/>
    </source>
</evidence>
<feature type="chain" id="PRO_5044745821" description="RxLR effector protein" evidence="5">
    <location>
        <begin position="22"/>
        <end position="495"/>
    </location>
</feature>
<comment type="caution">
    <text evidence="6">The sequence shown here is derived from an EMBL/GenBank/DDBJ whole genome shotgun (WGS) entry which is preliminary data.</text>
</comment>
<sequence>MRFSFLVLLLAIFLLVNGSAASQPTDSKASTSQSHAQLRFLRDGNSLRDEERALPPPPKVSLFADWVKAMGLKISDRVRARYWLWRKQSAEDVFKQLKLDGGLEKLLSSRKFNTWASFVNIYNKKNPNAKVTMAVILSKNYGDLELAKTLEVAMGSMVKTERKMATTLSLQQRAGWQAAGKSADDVFVLLKLDKAGDDLFTTPQLNSWYKYVSMQADSKSLMASVLRNHYSDEILSKIFHDAKPEIKRMRLIRVQLETAVAKSRPKKTLSPEKYFKMLKLDAGVDKLLVSPNLETWLQYVARYNTKNPGQDVSTIKILTKFYGDEELAKVLGAAKRMATTEKMATELQSAQLKQWLTHYSSDDVFKLLKLDSDVNSLLTNPSLMTWITFLGQFNAKNPGKGTTMVKTFAKFYGDIPLAKMLDSASIAPKTEKVATQFQTAQFKQWLRDGKKPAEVWKALKMEKATWMQNPDAQVWYKYKEFYKVNKQRLPVKAIE</sequence>
<evidence type="ECO:0000256" key="5">
    <source>
        <dbReference type="SAM" id="SignalP"/>
    </source>
</evidence>
<feature type="signal peptide" evidence="5">
    <location>
        <begin position="1"/>
        <end position="21"/>
    </location>
</feature>
<dbReference type="InterPro" id="IPR031825">
    <property type="entry name" value="RXLR"/>
</dbReference>
<proteinExistence type="inferred from homology"/>
<dbReference type="Proteomes" id="UP001632037">
    <property type="component" value="Unassembled WGS sequence"/>
</dbReference>
<dbReference type="EMBL" id="JBIMZQ010000026">
    <property type="protein sequence ID" value="KAL3663728.1"/>
    <property type="molecule type" value="Genomic_DNA"/>
</dbReference>
<reference evidence="6 7" key="1">
    <citation type="submission" date="2024-09" db="EMBL/GenBank/DDBJ databases">
        <title>Genome sequencing and assembly of Phytophthora oleae, isolate VK10A, causative agent of rot of olive drupes.</title>
        <authorList>
            <person name="Conti Taguali S."/>
            <person name="Riolo M."/>
            <person name="La Spada F."/>
            <person name="Cacciola S.O."/>
            <person name="Dionisio G."/>
        </authorList>
    </citation>
    <scope>NUCLEOTIDE SEQUENCE [LARGE SCALE GENOMIC DNA]</scope>
    <source>
        <strain evidence="6 7">VK10A</strain>
    </source>
</reference>
<keyword evidence="4 5" id="KW-0732">Signal</keyword>
<protein>
    <recommendedName>
        <fullName evidence="8">RxLR effector protein</fullName>
    </recommendedName>
</protein>
<evidence type="ECO:0000313" key="7">
    <source>
        <dbReference type="Proteomes" id="UP001632037"/>
    </source>
</evidence>
<keyword evidence="7" id="KW-1185">Reference proteome</keyword>
<comment type="similarity">
    <text evidence="2">Belongs to the RxLR effector family.</text>
</comment>